<evidence type="ECO:0000256" key="1">
    <source>
        <dbReference type="ARBA" id="ARBA00001933"/>
    </source>
</evidence>
<dbReference type="Pfam" id="PF00842">
    <property type="entry name" value="Ala_racemase_C"/>
    <property type="match status" value="1"/>
</dbReference>
<accession>A0A917PQ42</accession>
<feature type="active site" description="Proton acceptor; specific for D-alanine" evidence="4">
    <location>
        <position position="43"/>
    </location>
</feature>
<keyword evidence="8" id="KW-1185">Reference proteome</keyword>
<dbReference type="Pfam" id="PF01168">
    <property type="entry name" value="Ala_racemase_N"/>
    <property type="match status" value="1"/>
</dbReference>
<dbReference type="InterPro" id="IPR011079">
    <property type="entry name" value="Ala_racemase_C"/>
</dbReference>
<comment type="caution">
    <text evidence="4">Lacks conserved residue(s) required for the propagation of feature annotation.</text>
</comment>
<comment type="cofactor">
    <cofactor evidence="1 4 5">
        <name>pyridoxal 5'-phosphate</name>
        <dbReference type="ChEBI" id="CHEBI:597326"/>
    </cofactor>
</comment>
<evidence type="ECO:0000259" key="6">
    <source>
        <dbReference type="SMART" id="SM01005"/>
    </source>
</evidence>
<dbReference type="Gene3D" id="3.20.20.10">
    <property type="entry name" value="Alanine racemase"/>
    <property type="match status" value="1"/>
</dbReference>
<dbReference type="InterPro" id="IPR000821">
    <property type="entry name" value="Ala_racemase"/>
</dbReference>
<proteinExistence type="inferred from homology"/>
<dbReference type="HAMAP" id="MF_01201">
    <property type="entry name" value="Ala_racemase"/>
    <property type="match status" value="1"/>
</dbReference>
<dbReference type="GO" id="GO:0030632">
    <property type="term" value="P:D-alanine biosynthetic process"/>
    <property type="evidence" value="ECO:0007669"/>
    <property type="project" value="UniProtKB-UniRule"/>
</dbReference>
<reference evidence="7" key="1">
    <citation type="journal article" date="2014" name="Int. J. Syst. Evol. Microbiol.">
        <title>Complete genome sequence of Corynebacterium casei LMG S-19264T (=DSM 44701T), isolated from a smear-ripened cheese.</title>
        <authorList>
            <consortium name="US DOE Joint Genome Institute (JGI-PGF)"/>
            <person name="Walter F."/>
            <person name="Albersmeier A."/>
            <person name="Kalinowski J."/>
            <person name="Ruckert C."/>
        </authorList>
    </citation>
    <scope>NUCLEOTIDE SEQUENCE</scope>
    <source>
        <strain evidence="7">JCM 12580</strain>
    </source>
</reference>
<dbReference type="PANTHER" id="PTHR30511">
    <property type="entry name" value="ALANINE RACEMASE"/>
    <property type="match status" value="1"/>
</dbReference>
<name>A0A917PQ42_9BACI</name>
<dbReference type="AlphaFoldDB" id="A0A917PQ42"/>
<dbReference type="InterPro" id="IPR029066">
    <property type="entry name" value="PLP-binding_barrel"/>
</dbReference>
<evidence type="ECO:0000256" key="5">
    <source>
        <dbReference type="PIRSR" id="PIRSR600821-50"/>
    </source>
</evidence>
<protein>
    <recommendedName>
        <fullName evidence="4">Alanine racemase</fullName>
        <ecNumber evidence="4">5.1.1.1</ecNumber>
    </recommendedName>
</protein>
<dbReference type="NCBIfam" id="TIGR00492">
    <property type="entry name" value="alr"/>
    <property type="match status" value="1"/>
</dbReference>
<dbReference type="Proteomes" id="UP000658382">
    <property type="component" value="Unassembled WGS sequence"/>
</dbReference>
<comment type="similarity">
    <text evidence="4">Belongs to the alanine racemase family.</text>
</comment>
<dbReference type="Gene3D" id="2.40.37.10">
    <property type="entry name" value="Lyase, Ornithine Decarboxylase, Chain A, domain 1"/>
    <property type="match status" value="1"/>
</dbReference>
<feature type="modified residue" description="N6-(pyridoxal phosphate)lysine" evidence="4 5">
    <location>
        <position position="43"/>
    </location>
</feature>
<dbReference type="CDD" id="cd00430">
    <property type="entry name" value="PLPDE_III_AR"/>
    <property type="match status" value="1"/>
</dbReference>
<gene>
    <name evidence="7" type="ORF">GCM10007063_07410</name>
</gene>
<dbReference type="SMART" id="SM01005">
    <property type="entry name" value="Ala_racemase_C"/>
    <property type="match status" value="1"/>
</dbReference>
<dbReference type="SUPFAM" id="SSF51419">
    <property type="entry name" value="PLP-binding barrel"/>
    <property type="match status" value="1"/>
</dbReference>
<dbReference type="RefSeq" id="WP_188631723.1">
    <property type="nucleotide sequence ID" value="NZ_BMNQ01000005.1"/>
</dbReference>
<dbReference type="GO" id="GO:0008784">
    <property type="term" value="F:alanine racemase activity"/>
    <property type="evidence" value="ECO:0007669"/>
    <property type="project" value="UniProtKB-UniRule"/>
</dbReference>
<dbReference type="GO" id="GO:0005829">
    <property type="term" value="C:cytosol"/>
    <property type="evidence" value="ECO:0007669"/>
    <property type="project" value="TreeGrafter"/>
</dbReference>
<feature type="binding site" evidence="4">
    <location>
        <position position="141"/>
    </location>
    <ligand>
        <name>substrate</name>
    </ligand>
</feature>
<evidence type="ECO:0000313" key="8">
    <source>
        <dbReference type="Proteomes" id="UP000658382"/>
    </source>
</evidence>
<dbReference type="EC" id="5.1.1.1" evidence="4"/>
<keyword evidence="2 4" id="KW-0663">Pyridoxal phosphate</keyword>
<dbReference type="PRINTS" id="PR00992">
    <property type="entry name" value="ALARACEMASE"/>
</dbReference>
<dbReference type="EMBL" id="BMNQ01000005">
    <property type="protein sequence ID" value="GGJ87479.1"/>
    <property type="molecule type" value="Genomic_DNA"/>
</dbReference>
<comment type="function">
    <text evidence="4">Catalyzes the interconversion of L-alanine and D-alanine. May also act on other amino acids.</text>
</comment>
<feature type="domain" description="Alanine racemase C-terminal" evidence="6">
    <location>
        <begin position="249"/>
        <end position="377"/>
    </location>
</feature>
<comment type="caution">
    <text evidence="7">The sequence shown here is derived from an EMBL/GenBank/DDBJ whole genome shotgun (WGS) entry which is preliminary data.</text>
</comment>
<organism evidence="7 8">
    <name type="scientific">Lentibacillus kapialis</name>
    <dbReference type="NCBI Taxonomy" id="340214"/>
    <lineage>
        <taxon>Bacteria</taxon>
        <taxon>Bacillati</taxon>
        <taxon>Bacillota</taxon>
        <taxon>Bacilli</taxon>
        <taxon>Bacillales</taxon>
        <taxon>Bacillaceae</taxon>
        <taxon>Lentibacillus</taxon>
    </lineage>
</organism>
<comment type="catalytic activity">
    <reaction evidence="4">
        <text>L-alanine = D-alanine</text>
        <dbReference type="Rhea" id="RHEA:20249"/>
        <dbReference type="ChEBI" id="CHEBI:57416"/>
        <dbReference type="ChEBI" id="CHEBI:57972"/>
        <dbReference type="EC" id="5.1.1.1"/>
    </reaction>
</comment>
<dbReference type="FunFam" id="3.20.20.10:FF:000002">
    <property type="entry name" value="Alanine racemase"/>
    <property type="match status" value="1"/>
</dbReference>
<dbReference type="InterPro" id="IPR001608">
    <property type="entry name" value="Ala_racemase_N"/>
</dbReference>
<feature type="active site" description="Proton acceptor; specific for L-alanine" evidence="4">
    <location>
        <position position="270"/>
    </location>
</feature>
<comment type="pathway">
    <text evidence="4">Amino-acid biosynthesis; D-alanine biosynthesis; D-alanine from L-alanine: step 1/1.</text>
</comment>
<dbReference type="PANTHER" id="PTHR30511:SF0">
    <property type="entry name" value="ALANINE RACEMASE, CATABOLIC-RELATED"/>
    <property type="match status" value="1"/>
</dbReference>
<dbReference type="InterPro" id="IPR009006">
    <property type="entry name" value="Ala_racemase/Decarboxylase_C"/>
</dbReference>
<dbReference type="GO" id="GO:0030170">
    <property type="term" value="F:pyridoxal phosphate binding"/>
    <property type="evidence" value="ECO:0007669"/>
    <property type="project" value="UniProtKB-UniRule"/>
</dbReference>
<sequence length="382" mass="41660">MSHPPTLTAYGPTVAEVDLSAFQENVRTLKNIAKSGMFMAVIKTNAYGHGVVPVGEAAVQAGADRLGVTMVEEGAQLRSNGIGVPIQILSSIMTWQAADAVRYDLTASVSSPELANALSKEAMVQNKTISAHLKIDTGLHRFGIEPNRALEFCRSCYDLPGLEWEGIYTHFSSADEGEWETTEDQFALFMGTITRLKKHGYHFPIRHAGGSTIAIERNDMHLDMVRPGIALFGYPPEYRQDNMIALKPVMSLKSRILHVRELPPGTPVGYGGSYVTKGYEKVAVIPIGHGDGYHRALSNNGQMLVHGKRVEIIGEVSLDQTLLDVTHITNVADGDEVVLLGGQGSDVISAREIAAWMDSIVDEVLAGLKERVERIYTSLYSK</sequence>
<reference evidence="7" key="2">
    <citation type="submission" date="2020-09" db="EMBL/GenBank/DDBJ databases">
        <authorList>
            <person name="Sun Q."/>
            <person name="Ohkuma M."/>
        </authorList>
    </citation>
    <scope>NUCLEOTIDE SEQUENCE</scope>
    <source>
        <strain evidence="7">JCM 12580</strain>
    </source>
</reference>
<dbReference type="SUPFAM" id="SSF50621">
    <property type="entry name" value="Alanine racemase C-terminal domain-like"/>
    <property type="match status" value="1"/>
</dbReference>
<evidence type="ECO:0000256" key="4">
    <source>
        <dbReference type="HAMAP-Rule" id="MF_01201"/>
    </source>
</evidence>
<keyword evidence="3 4" id="KW-0413">Isomerase</keyword>
<evidence type="ECO:0000313" key="7">
    <source>
        <dbReference type="EMBL" id="GGJ87479.1"/>
    </source>
</evidence>
<evidence type="ECO:0000256" key="3">
    <source>
        <dbReference type="ARBA" id="ARBA00023235"/>
    </source>
</evidence>
<evidence type="ECO:0000256" key="2">
    <source>
        <dbReference type="ARBA" id="ARBA00022898"/>
    </source>
</evidence>